<protein>
    <recommendedName>
        <fullName evidence="3">DRBM domain-containing protein</fullName>
    </recommendedName>
</protein>
<evidence type="ECO:0000256" key="1">
    <source>
        <dbReference type="PROSITE-ProRule" id="PRU00266"/>
    </source>
</evidence>
<dbReference type="Pfam" id="PF00035">
    <property type="entry name" value="dsrm"/>
    <property type="match status" value="1"/>
</dbReference>
<keyword evidence="5" id="KW-1185">Reference proteome</keyword>
<evidence type="ECO:0000256" key="2">
    <source>
        <dbReference type="SAM" id="MobiDB-lite"/>
    </source>
</evidence>
<gene>
    <name evidence="4" type="ORF">QM012_001035</name>
</gene>
<feature type="compositionally biased region" description="Low complexity" evidence="2">
    <location>
        <begin position="81"/>
        <end position="97"/>
    </location>
</feature>
<accession>A0ABR0TGV6</accession>
<dbReference type="Proteomes" id="UP001341245">
    <property type="component" value="Unassembled WGS sequence"/>
</dbReference>
<proteinExistence type="predicted"/>
<dbReference type="Gene3D" id="3.30.160.20">
    <property type="match status" value="1"/>
</dbReference>
<dbReference type="SUPFAM" id="SSF54768">
    <property type="entry name" value="dsRNA-binding domain-like"/>
    <property type="match status" value="1"/>
</dbReference>
<name>A0ABR0TGV6_AURPU</name>
<feature type="domain" description="DRBM" evidence="3">
    <location>
        <begin position="198"/>
        <end position="265"/>
    </location>
</feature>
<evidence type="ECO:0000313" key="5">
    <source>
        <dbReference type="Proteomes" id="UP001341245"/>
    </source>
</evidence>
<dbReference type="EMBL" id="JASGXD010000010">
    <property type="protein sequence ID" value="KAK6003190.1"/>
    <property type="molecule type" value="Genomic_DNA"/>
</dbReference>
<keyword evidence="1" id="KW-0694">RNA-binding</keyword>
<feature type="region of interest" description="Disordered" evidence="2">
    <location>
        <begin position="1"/>
        <end position="106"/>
    </location>
</feature>
<sequence length="398" mass="42772">MNYLSNFISRPFTKHNQEQDSDAMTAPETSTSSPPPSSLPSSSQIPGLDLLSAAQFDAQVAARRAASSPTTPASKRPKLDTPASSSSSTAPRTPLPSKSRGDSAAKVNDMCQIRHLRTDYDFEEGPPYAFSAILRLLDGDQAIETFEPPGTYGSKKAAKEKAAEMAVTWLETQSVPKKGQRDTGLLPLVAVKVDPSENWVGVLHEFCQARAIDQPEYSIYELGPQRFGATCTILEHTHHDQNAAFSSKKIAKTSAARTAVLALRDEGVLTKHPAQARTSVAPTVPSFGTPLLPPPPLATVVASPPKVQPTLSPSASSLVPILCAELNIAPPTYKLVQTSSLTPDFWDGEARFDHAVEPCLRGAVAKVERVYGKKNAKDKVVQQVLEVLEGVKQQRMAG</sequence>
<comment type="caution">
    <text evidence="4">The sequence shown here is derived from an EMBL/GenBank/DDBJ whole genome shotgun (WGS) entry which is preliminary data.</text>
</comment>
<reference evidence="4 5" key="1">
    <citation type="submission" date="2023-11" db="EMBL/GenBank/DDBJ databases">
        <title>Draft genome sequence and annotation of the polyextremotolerant black yeast-like fungus Aureobasidium pullulans NRRL 62042.</title>
        <authorList>
            <person name="Dielentheis-Frenken M.R.E."/>
            <person name="Wibberg D."/>
            <person name="Blank L.M."/>
            <person name="Tiso T."/>
        </authorList>
    </citation>
    <scope>NUCLEOTIDE SEQUENCE [LARGE SCALE GENOMIC DNA]</scope>
    <source>
        <strain evidence="4 5">NRRL 62042</strain>
    </source>
</reference>
<feature type="domain" description="DRBM" evidence="3">
    <location>
        <begin position="102"/>
        <end position="172"/>
    </location>
</feature>
<organism evidence="4 5">
    <name type="scientific">Aureobasidium pullulans</name>
    <name type="common">Black yeast</name>
    <name type="synonym">Pullularia pullulans</name>
    <dbReference type="NCBI Taxonomy" id="5580"/>
    <lineage>
        <taxon>Eukaryota</taxon>
        <taxon>Fungi</taxon>
        <taxon>Dikarya</taxon>
        <taxon>Ascomycota</taxon>
        <taxon>Pezizomycotina</taxon>
        <taxon>Dothideomycetes</taxon>
        <taxon>Dothideomycetidae</taxon>
        <taxon>Dothideales</taxon>
        <taxon>Saccotheciaceae</taxon>
        <taxon>Aureobasidium</taxon>
    </lineage>
</organism>
<evidence type="ECO:0000313" key="4">
    <source>
        <dbReference type="EMBL" id="KAK6003190.1"/>
    </source>
</evidence>
<dbReference type="SMART" id="SM00358">
    <property type="entry name" value="DSRM"/>
    <property type="match status" value="2"/>
</dbReference>
<dbReference type="InterPro" id="IPR014720">
    <property type="entry name" value="dsRBD_dom"/>
</dbReference>
<evidence type="ECO:0000259" key="3">
    <source>
        <dbReference type="PROSITE" id="PS50137"/>
    </source>
</evidence>
<dbReference type="PROSITE" id="PS50137">
    <property type="entry name" value="DS_RBD"/>
    <property type="match status" value="2"/>
</dbReference>